<reference evidence="3 4" key="1">
    <citation type="submission" date="2016-10" db="EMBL/GenBank/DDBJ databases">
        <authorList>
            <person name="de Groot N.N."/>
        </authorList>
    </citation>
    <scope>NUCLEOTIDE SEQUENCE [LARGE SCALE GENOMIC DNA]</scope>
    <source>
        <strain evidence="3 4">DSM 17925</strain>
    </source>
</reference>
<proteinExistence type="predicted"/>
<dbReference type="Proteomes" id="UP000199167">
    <property type="component" value="Unassembled WGS sequence"/>
</dbReference>
<feature type="chain" id="PRO_5011492235" evidence="1">
    <location>
        <begin position="25"/>
        <end position="199"/>
    </location>
</feature>
<evidence type="ECO:0000259" key="2">
    <source>
        <dbReference type="Pfam" id="PF16694"/>
    </source>
</evidence>
<feature type="signal peptide" evidence="1">
    <location>
        <begin position="1"/>
        <end position="24"/>
    </location>
</feature>
<dbReference type="RefSeq" id="WP_089991844.1">
    <property type="nucleotide sequence ID" value="NZ_FOIZ01000001.1"/>
</dbReference>
<dbReference type="Pfam" id="PF16694">
    <property type="entry name" value="Cytochrome_P460"/>
    <property type="match status" value="1"/>
</dbReference>
<sequence>MQSLLLKTAGAACFVLTASTVAHAQDCTFDPDKDFFDFEQAEVDALYSCVSDRLAEAYAKEGDEIGTVYRDWGVTATGPAAPGAHSNRFLLTFANDVAYETYVQYGFGDDFSMPVGSVLAKESYSLTKEGEPRPGPLFIMTKVEAGGEAEEFGNWVYSAVRTNGKPMGIQQGFCHGCHSAFADQDSMGYPDRDVRFETN</sequence>
<feature type="domain" description="Cytochrome P460" evidence="2">
    <location>
        <begin position="69"/>
        <end position="185"/>
    </location>
</feature>
<dbReference type="Gene3D" id="3.50.70.20">
    <property type="entry name" value="Cytochrome P460"/>
    <property type="match status" value="1"/>
</dbReference>
<gene>
    <name evidence="3" type="ORF">SAMN04488515_1344</name>
</gene>
<dbReference type="EMBL" id="FOIZ01000001">
    <property type="protein sequence ID" value="SEW16268.1"/>
    <property type="molecule type" value="Genomic_DNA"/>
</dbReference>
<dbReference type="InterPro" id="IPR038142">
    <property type="entry name" value="Cytochrome_P460_sp"/>
</dbReference>
<protein>
    <submittedName>
        <fullName evidence="3">Cytochrome P460</fullName>
    </submittedName>
</protein>
<accession>A0A1I0PQZ6</accession>
<evidence type="ECO:0000256" key="1">
    <source>
        <dbReference type="SAM" id="SignalP"/>
    </source>
</evidence>
<evidence type="ECO:0000313" key="4">
    <source>
        <dbReference type="Proteomes" id="UP000199167"/>
    </source>
</evidence>
<dbReference type="STRING" id="364200.SAMN04488515_1344"/>
<organism evidence="3 4">
    <name type="scientific">Cognatiyoonia koreensis</name>
    <dbReference type="NCBI Taxonomy" id="364200"/>
    <lineage>
        <taxon>Bacteria</taxon>
        <taxon>Pseudomonadati</taxon>
        <taxon>Pseudomonadota</taxon>
        <taxon>Alphaproteobacteria</taxon>
        <taxon>Rhodobacterales</taxon>
        <taxon>Paracoccaceae</taxon>
        <taxon>Cognatiyoonia</taxon>
    </lineage>
</organism>
<keyword evidence="1" id="KW-0732">Signal</keyword>
<dbReference type="InterPro" id="IPR032033">
    <property type="entry name" value="Cytochrome_P460"/>
</dbReference>
<name>A0A1I0PQZ6_9RHOB</name>
<dbReference type="AlphaFoldDB" id="A0A1I0PQZ6"/>
<keyword evidence="4" id="KW-1185">Reference proteome</keyword>
<dbReference type="OrthoDB" id="34396at2"/>
<dbReference type="CDD" id="cd20716">
    <property type="entry name" value="cyt_P460_fam"/>
    <property type="match status" value="1"/>
</dbReference>
<evidence type="ECO:0000313" key="3">
    <source>
        <dbReference type="EMBL" id="SEW16268.1"/>
    </source>
</evidence>